<feature type="signal peptide" evidence="2">
    <location>
        <begin position="1"/>
        <end position="23"/>
    </location>
</feature>
<comment type="caution">
    <text evidence="3">The sequence shown here is derived from an EMBL/GenBank/DDBJ whole genome shotgun (WGS) entry which is preliminary data.</text>
</comment>
<evidence type="ECO:0008006" key="5">
    <source>
        <dbReference type="Google" id="ProtNLM"/>
    </source>
</evidence>
<sequence>MRVRRASAVAGGMLLAAATVASAGLPHACRPPAEVAQRLQQAREVFDPAAPQAAVALWDAALAQAAEPPAPSCRVVETAWQIGDFLKLHARTSSDLALDYLNRGIAAHRPAAGTEDLPLAKLLKTAGHFFARRGDRERACRSLAGAARVLGRLPEAEVSVLSGQIRDERSQNRCPGDGVSPWADPDQNR</sequence>
<feature type="chain" id="PRO_5047505283" description="Tetratricopeptide repeat protein" evidence="2">
    <location>
        <begin position="24"/>
        <end position="189"/>
    </location>
</feature>
<protein>
    <recommendedName>
        <fullName evidence="5">Tetratricopeptide repeat protein</fullName>
    </recommendedName>
</protein>
<evidence type="ECO:0000313" key="3">
    <source>
        <dbReference type="EMBL" id="NRT56647.1"/>
    </source>
</evidence>
<dbReference type="Proteomes" id="UP001516061">
    <property type="component" value="Unassembled WGS sequence"/>
</dbReference>
<proteinExistence type="predicted"/>
<organism evidence="3 4">
    <name type="scientific">Sphaerotilus uruguayifluvii</name>
    <dbReference type="NCBI Taxonomy" id="2735897"/>
    <lineage>
        <taxon>Bacteria</taxon>
        <taxon>Pseudomonadati</taxon>
        <taxon>Pseudomonadota</taxon>
        <taxon>Betaproteobacteria</taxon>
        <taxon>Burkholderiales</taxon>
        <taxon>Sphaerotilaceae</taxon>
        <taxon>Sphaerotilus</taxon>
    </lineage>
</organism>
<keyword evidence="2" id="KW-0732">Signal</keyword>
<reference evidence="3 4" key="1">
    <citation type="submission" date="2020-05" db="EMBL/GenBank/DDBJ databases">
        <title>Genomic Encyclopedia of Type Strains, Phase IV (KMG-V): Genome sequencing to study the core and pangenomes of soil and plant-associated prokaryotes.</title>
        <authorList>
            <person name="Whitman W."/>
        </authorList>
    </citation>
    <scope>NUCLEOTIDE SEQUENCE [LARGE SCALE GENOMIC DNA]</scope>
    <source>
        <strain evidence="3 4">C29</strain>
    </source>
</reference>
<dbReference type="RefSeq" id="WP_173805655.1">
    <property type="nucleotide sequence ID" value="NZ_JABSNM010000009.1"/>
</dbReference>
<evidence type="ECO:0000256" key="1">
    <source>
        <dbReference type="SAM" id="MobiDB-lite"/>
    </source>
</evidence>
<feature type="region of interest" description="Disordered" evidence="1">
    <location>
        <begin position="166"/>
        <end position="189"/>
    </location>
</feature>
<name>A0ABX2G605_9BURK</name>
<keyword evidence="4" id="KW-1185">Reference proteome</keyword>
<accession>A0ABX2G605</accession>
<gene>
    <name evidence="3" type="ORF">HNQ01_002390</name>
</gene>
<evidence type="ECO:0000256" key="2">
    <source>
        <dbReference type="SAM" id="SignalP"/>
    </source>
</evidence>
<evidence type="ECO:0000313" key="4">
    <source>
        <dbReference type="Proteomes" id="UP001516061"/>
    </source>
</evidence>
<dbReference type="EMBL" id="JABSNM010000009">
    <property type="protein sequence ID" value="NRT56647.1"/>
    <property type="molecule type" value="Genomic_DNA"/>
</dbReference>